<dbReference type="RefSeq" id="WP_013050118.1">
    <property type="nucleotide sequence ID" value="NC_014012.1"/>
</dbReference>
<dbReference type="PANTHER" id="PTHR41294">
    <property type="entry name" value="CADMIUM-INDUCED PROTEIN CADI"/>
    <property type="match status" value="1"/>
</dbReference>
<evidence type="ECO:0000313" key="4">
    <source>
        <dbReference type="Proteomes" id="UP000002350"/>
    </source>
</evidence>
<proteinExistence type="predicted"/>
<protein>
    <submittedName>
        <fullName evidence="3">Probable ring-cleaving dioxygenase</fullName>
    </submittedName>
</protein>
<dbReference type="InterPro" id="IPR037523">
    <property type="entry name" value="VOC_core"/>
</dbReference>
<dbReference type="Gene3D" id="3.10.180.10">
    <property type="entry name" value="2,3-Dihydroxybiphenyl 1,2-Dioxygenase, domain 1"/>
    <property type="match status" value="1"/>
</dbReference>
<keyword evidence="3" id="KW-0560">Oxidoreductase</keyword>
<reference evidence="4" key="1">
    <citation type="journal article" date="2010" name="Mol. Biosyst.">
        <title>Complete genome sequence and comparative analysis of Shewanella violacea, a psychrophilic and piezophilic bacterium from deep sea floor sediments.</title>
        <authorList>
            <person name="Aono E."/>
            <person name="Baba T."/>
            <person name="Ara T."/>
            <person name="Nishi T."/>
            <person name="Nakamichi T."/>
            <person name="Inamoto E."/>
            <person name="Toyonaga H."/>
            <person name="Hasegawa M."/>
            <person name="Takai Y."/>
            <person name="Okumura Y."/>
            <person name="Baba M."/>
            <person name="Tomita M."/>
            <person name="Kato C."/>
            <person name="Oshima T."/>
            <person name="Nakasone K."/>
            <person name="Mori H."/>
        </authorList>
    </citation>
    <scope>NUCLEOTIDE SEQUENCE [LARGE SCALE GENOMIC DNA]</scope>
    <source>
        <strain evidence="4">JCM 10179 / CIP 106290 / LMG 19151 / DSS12</strain>
    </source>
</reference>
<feature type="region of interest" description="Disordered" evidence="1">
    <location>
        <begin position="35"/>
        <end position="69"/>
    </location>
</feature>
<dbReference type="eggNOG" id="COG0346">
    <property type="taxonomic scope" value="Bacteria"/>
</dbReference>
<dbReference type="PROSITE" id="PS51819">
    <property type="entry name" value="VOC"/>
    <property type="match status" value="1"/>
</dbReference>
<keyword evidence="3" id="KW-0223">Dioxygenase</keyword>
<organism evidence="3 4">
    <name type="scientific">Shewanella violacea (strain JCM 10179 / CIP 106290 / LMG 19151 / DSS12)</name>
    <dbReference type="NCBI Taxonomy" id="637905"/>
    <lineage>
        <taxon>Bacteria</taxon>
        <taxon>Pseudomonadati</taxon>
        <taxon>Pseudomonadota</taxon>
        <taxon>Gammaproteobacteria</taxon>
        <taxon>Alteromonadales</taxon>
        <taxon>Shewanellaceae</taxon>
        <taxon>Shewanella</taxon>
    </lineage>
</organism>
<dbReference type="PANTHER" id="PTHR41294:SF1">
    <property type="entry name" value="CADMIUM-INDUCED PROTEIN CADI"/>
    <property type="match status" value="1"/>
</dbReference>
<accession>D4ZGK8</accession>
<dbReference type="Proteomes" id="UP000002350">
    <property type="component" value="Chromosome"/>
</dbReference>
<sequence length="171" mass="18920">MAIALTHIALHVMDVEACVDFYSSYAGMHIIHERSSGNSHEQQGDNSHERLSDNSHERPSDNSHERPSGEKRIVWLSEPGQESQFIIVILPGGCGHHQQMNDFSHLGFALESKAAVDKVAMRAEEEGILVWGVRNDKYPAGYYCGVKDPDGNFVEFSYGQPLGPGAPELIM</sequence>
<evidence type="ECO:0000256" key="1">
    <source>
        <dbReference type="SAM" id="MobiDB-lite"/>
    </source>
</evidence>
<dbReference type="GO" id="GO:0051213">
    <property type="term" value="F:dioxygenase activity"/>
    <property type="evidence" value="ECO:0007669"/>
    <property type="project" value="UniProtKB-KW"/>
</dbReference>
<dbReference type="STRING" id="637905.SVI_0836"/>
<feature type="compositionally biased region" description="Basic and acidic residues" evidence="1">
    <location>
        <begin position="42"/>
        <end position="69"/>
    </location>
</feature>
<dbReference type="OrthoDB" id="9789841at2"/>
<evidence type="ECO:0000259" key="2">
    <source>
        <dbReference type="PROSITE" id="PS51819"/>
    </source>
</evidence>
<evidence type="ECO:0000313" key="3">
    <source>
        <dbReference type="EMBL" id="BAJ00807.1"/>
    </source>
</evidence>
<dbReference type="SUPFAM" id="SSF54593">
    <property type="entry name" value="Glyoxalase/Bleomycin resistance protein/Dihydroxybiphenyl dioxygenase"/>
    <property type="match status" value="1"/>
</dbReference>
<keyword evidence="4" id="KW-1185">Reference proteome</keyword>
<dbReference type="InterPro" id="IPR029068">
    <property type="entry name" value="Glyas_Bleomycin-R_OHBP_Dase"/>
</dbReference>
<dbReference type="GO" id="GO:0046686">
    <property type="term" value="P:response to cadmium ion"/>
    <property type="evidence" value="ECO:0007669"/>
    <property type="project" value="TreeGrafter"/>
</dbReference>
<dbReference type="CDD" id="cd06587">
    <property type="entry name" value="VOC"/>
    <property type="match status" value="1"/>
</dbReference>
<dbReference type="EMBL" id="AP011177">
    <property type="protein sequence ID" value="BAJ00807.1"/>
    <property type="molecule type" value="Genomic_DNA"/>
</dbReference>
<gene>
    <name evidence="3" type="ordered locus">SVI_0836</name>
</gene>
<dbReference type="InterPro" id="IPR004360">
    <property type="entry name" value="Glyas_Fos-R_dOase_dom"/>
</dbReference>
<dbReference type="Pfam" id="PF00903">
    <property type="entry name" value="Glyoxalase"/>
    <property type="match status" value="1"/>
</dbReference>
<dbReference type="HOGENOM" id="CLU_146025_0_0_6"/>
<dbReference type="KEGG" id="svo:SVI_0836"/>
<dbReference type="InterPro" id="IPR052393">
    <property type="entry name" value="Cadmium-induced_rsp"/>
</dbReference>
<feature type="domain" description="VOC" evidence="2">
    <location>
        <begin position="4"/>
        <end position="159"/>
    </location>
</feature>
<name>D4ZGK8_SHEVD</name>
<dbReference type="AlphaFoldDB" id="D4ZGK8"/>